<dbReference type="InterPro" id="IPR020846">
    <property type="entry name" value="MFS_dom"/>
</dbReference>
<dbReference type="InterPro" id="IPR036259">
    <property type="entry name" value="MFS_trans_sf"/>
</dbReference>
<evidence type="ECO:0000259" key="7">
    <source>
        <dbReference type="PROSITE" id="PS50850"/>
    </source>
</evidence>
<dbReference type="InterPro" id="IPR011701">
    <property type="entry name" value="MFS"/>
</dbReference>
<feature type="domain" description="Major facilitator superfamily (MFS) profile" evidence="7">
    <location>
        <begin position="13"/>
        <end position="148"/>
    </location>
</feature>
<evidence type="ECO:0000256" key="3">
    <source>
        <dbReference type="ARBA" id="ARBA00022989"/>
    </source>
</evidence>
<dbReference type="PANTHER" id="PTHR42718">
    <property type="entry name" value="MAJOR FACILITATOR SUPERFAMILY MULTIDRUG TRANSPORTER MFSC"/>
    <property type="match status" value="1"/>
</dbReference>
<dbReference type="GO" id="GO:0022857">
    <property type="term" value="F:transmembrane transporter activity"/>
    <property type="evidence" value="ECO:0007669"/>
    <property type="project" value="InterPro"/>
</dbReference>
<keyword evidence="2 6" id="KW-0812">Transmembrane</keyword>
<proteinExistence type="predicted"/>
<keyword evidence="5" id="KW-0046">Antibiotic resistance</keyword>
<comment type="subcellular location">
    <subcellularLocation>
        <location evidence="1">Cell membrane</location>
        <topology evidence="1">Multi-pass membrane protein</topology>
    </subcellularLocation>
</comment>
<dbReference type="PANTHER" id="PTHR42718:SF42">
    <property type="entry name" value="EXPORT PROTEIN"/>
    <property type="match status" value="1"/>
</dbReference>
<feature type="transmembrane region" description="Helical" evidence="6">
    <location>
        <begin position="12"/>
        <end position="31"/>
    </location>
</feature>
<dbReference type="Proteomes" id="UP000308632">
    <property type="component" value="Unassembled WGS sequence"/>
</dbReference>
<sequence>MLGVRPRRGRPLAGELTAVAGLVVALDQLVVATALETIRRDLGASMADLEWTVNAFGLGFAGLLIPAAEFGDRIGRKRAYLSGLLLFAAALRCWLGGGPGYGFVSVPRARGAYLVALAQALYRGRRFDGRCGDGPRLRLVVNGSSEHE</sequence>
<dbReference type="AlphaFoldDB" id="A0A4U5WZR6"/>
<evidence type="ECO:0000313" key="9">
    <source>
        <dbReference type="Proteomes" id="UP000308632"/>
    </source>
</evidence>
<reference evidence="8 9" key="1">
    <citation type="submission" date="2019-04" db="EMBL/GenBank/DDBJ databases">
        <title>Streptomyces lasaliensis sp.nov., an Actinomycete isolated from soil which produces the polyether antibiotic lasalocid.</title>
        <authorList>
            <person name="Erwin G."/>
            <person name="Haber C."/>
        </authorList>
    </citation>
    <scope>NUCLEOTIDE SEQUENCE [LARGE SCALE GENOMIC DNA]</scope>
    <source>
        <strain evidence="8 9">DSM 40089</strain>
    </source>
</reference>
<dbReference type="Pfam" id="PF07690">
    <property type="entry name" value="MFS_1"/>
    <property type="match status" value="1"/>
</dbReference>
<evidence type="ECO:0000256" key="1">
    <source>
        <dbReference type="ARBA" id="ARBA00004651"/>
    </source>
</evidence>
<comment type="caution">
    <text evidence="8">The sequence shown here is derived from an EMBL/GenBank/DDBJ whole genome shotgun (WGS) entry which is preliminary data.</text>
</comment>
<dbReference type="GO" id="GO:0005886">
    <property type="term" value="C:plasma membrane"/>
    <property type="evidence" value="ECO:0007669"/>
    <property type="project" value="UniProtKB-SubCell"/>
</dbReference>
<dbReference type="PROSITE" id="PS50850">
    <property type="entry name" value="MFS"/>
    <property type="match status" value="1"/>
</dbReference>
<accession>A0A4U5WZR6</accession>
<keyword evidence="3 6" id="KW-1133">Transmembrane helix</keyword>
<evidence type="ECO:0000313" key="8">
    <source>
        <dbReference type="EMBL" id="TKT08144.1"/>
    </source>
</evidence>
<gene>
    <name evidence="8" type="ORF">E4U92_19335</name>
</gene>
<evidence type="ECO:0000256" key="5">
    <source>
        <dbReference type="ARBA" id="ARBA00023251"/>
    </source>
</evidence>
<protein>
    <submittedName>
        <fullName evidence="8">MFS transporter</fullName>
    </submittedName>
</protein>
<feature type="transmembrane region" description="Helical" evidence="6">
    <location>
        <begin position="51"/>
        <end position="68"/>
    </location>
</feature>
<dbReference type="EMBL" id="SZPR01000015">
    <property type="protein sequence ID" value="TKT08144.1"/>
    <property type="molecule type" value="Genomic_DNA"/>
</dbReference>
<keyword evidence="4 6" id="KW-0472">Membrane</keyword>
<dbReference type="Gene3D" id="1.20.1720.10">
    <property type="entry name" value="Multidrug resistance protein D"/>
    <property type="match status" value="1"/>
</dbReference>
<evidence type="ECO:0000256" key="4">
    <source>
        <dbReference type="ARBA" id="ARBA00023136"/>
    </source>
</evidence>
<dbReference type="SUPFAM" id="SSF103473">
    <property type="entry name" value="MFS general substrate transporter"/>
    <property type="match status" value="1"/>
</dbReference>
<organism evidence="8 9">
    <name type="scientific">Streptomyces galbus</name>
    <dbReference type="NCBI Taxonomy" id="33898"/>
    <lineage>
        <taxon>Bacteria</taxon>
        <taxon>Bacillati</taxon>
        <taxon>Actinomycetota</taxon>
        <taxon>Actinomycetes</taxon>
        <taxon>Kitasatosporales</taxon>
        <taxon>Streptomycetaceae</taxon>
        <taxon>Streptomyces</taxon>
    </lineage>
</organism>
<name>A0A4U5WZR6_STRGB</name>
<evidence type="ECO:0000256" key="2">
    <source>
        <dbReference type="ARBA" id="ARBA00022692"/>
    </source>
</evidence>
<evidence type="ECO:0000256" key="6">
    <source>
        <dbReference type="SAM" id="Phobius"/>
    </source>
</evidence>
<feature type="transmembrane region" description="Helical" evidence="6">
    <location>
        <begin position="80"/>
        <end position="97"/>
    </location>
</feature>
<dbReference type="GO" id="GO:0046677">
    <property type="term" value="P:response to antibiotic"/>
    <property type="evidence" value="ECO:0007669"/>
    <property type="project" value="UniProtKB-KW"/>
</dbReference>